<protein>
    <submittedName>
        <fullName evidence="1">Uncharacterized protein</fullName>
    </submittedName>
</protein>
<comment type="caution">
    <text evidence="1">The sequence shown here is derived from an EMBL/GenBank/DDBJ whole genome shotgun (WGS) entry which is preliminary data.</text>
</comment>
<reference evidence="1" key="1">
    <citation type="journal article" date="2019" name="bioRxiv">
        <title>The Genome of the Zebra Mussel, Dreissena polymorpha: A Resource for Invasive Species Research.</title>
        <authorList>
            <person name="McCartney M.A."/>
            <person name="Auch B."/>
            <person name="Kono T."/>
            <person name="Mallez S."/>
            <person name="Zhang Y."/>
            <person name="Obille A."/>
            <person name="Becker A."/>
            <person name="Abrahante J.E."/>
            <person name="Garbe J."/>
            <person name="Badalamenti J.P."/>
            <person name="Herman A."/>
            <person name="Mangelson H."/>
            <person name="Liachko I."/>
            <person name="Sullivan S."/>
            <person name="Sone E.D."/>
            <person name="Koren S."/>
            <person name="Silverstein K.A.T."/>
            <person name="Beckman K.B."/>
            <person name="Gohl D.M."/>
        </authorList>
    </citation>
    <scope>NUCLEOTIDE SEQUENCE</scope>
    <source>
        <strain evidence="1">Duluth1</strain>
        <tissue evidence="1">Whole animal</tissue>
    </source>
</reference>
<sequence length="100" mass="11391">MCFYGNHSLLVQDPQQREGQVQMATQVVMETRFSEVTIQNQLMYQTDSVDKLFLNKTRHINLSPKRSQVKMAFATSIKPEQPASNSQSVQVLCCLLLISN</sequence>
<name>A0A9D4BX87_DREPO</name>
<organism evidence="1 2">
    <name type="scientific">Dreissena polymorpha</name>
    <name type="common">Zebra mussel</name>
    <name type="synonym">Mytilus polymorpha</name>
    <dbReference type="NCBI Taxonomy" id="45954"/>
    <lineage>
        <taxon>Eukaryota</taxon>
        <taxon>Metazoa</taxon>
        <taxon>Spiralia</taxon>
        <taxon>Lophotrochozoa</taxon>
        <taxon>Mollusca</taxon>
        <taxon>Bivalvia</taxon>
        <taxon>Autobranchia</taxon>
        <taxon>Heteroconchia</taxon>
        <taxon>Euheterodonta</taxon>
        <taxon>Imparidentia</taxon>
        <taxon>Neoheterodontei</taxon>
        <taxon>Myida</taxon>
        <taxon>Dreissenoidea</taxon>
        <taxon>Dreissenidae</taxon>
        <taxon>Dreissena</taxon>
    </lineage>
</organism>
<accession>A0A9D4BX87</accession>
<dbReference type="AlphaFoldDB" id="A0A9D4BX87"/>
<proteinExistence type="predicted"/>
<evidence type="ECO:0000313" key="1">
    <source>
        <dbReference type="EMBL" id="KAH3711168.1"/>
    </source>
</evidence>
<gene>
    <name evidence="1" type="ORF">DPMN_070669</name>
</gene>
<evidence type="ECO:0000313" key="2">
    <source>
        <dbReference type="Proteomes" id="UP000828390"/>
    </source>
</evidence>
<reference evidence="1" key="2">
    <citation type="submission" date="2020-11" db="EMBL/GenBank/DDBJ databases">
        <authorList>
            <person name="McCartney M.A."/>
            <person name="Auch B."/>
            <person name="Kono T."/>
            <person name="Mallez S."/>
            <person name="Becker A."/>
            <person name="Gohl D.M."/>
            <person name="Silverstein K.A.T."/>
            <person name="Koren S."/>
            <person name="Bechman K.B."/>
            <person name="Herman A."/>
            <person name="Abrahante J.E."/>
            <person name="Garbe J."/>
        </authorList>
    </citation>
    <scope>NUCLEOTIDE SEQUENCE</scope>
    <source>
        <strain evidence="1">Duluth1</strain>
        <tissue evidence="1">Whole animal</tissue>
    </source>
</reference>
<dbReference type="EMBL" id="JAIWYP010000014">
    <property type="protein sequence ID" value="KAH3711168.1"/>
    <property type="molecule type" value="Genomic_DNA"/>
</dbReference>
<keyword evidence="2" id="KW-1185">Reference proteome</keyword>
<dbReference type="Proteomes" id="UP000828390">
    <property type="component" value="Unassembled WGS sequence"/>
</dbReference>